<dbReference type="InterPro" id="IPR026444">
    <property type="entry name" value="Secre_tail"/>
</dbReference>
<dbReference type="Proteomes" id="UP001479606">
    <property type="component" value="Unassembled WGS sequence"/>
</dbReference>
<evidence type="ECO:0000313" key="2">
    <source>
        <dbReference type="EMBL" id="MEL5996595.1"/>
    </source>
</evidence>
<reference evidence="2 3" key="1">
    <citation type="journal article" date="2018" name="Arch. Microbiol.">
        <title>Hymenobacter segetis sp. nov., isolated from soil.</title>
        <authorList>
            <person name="Ten L.N."/>
            <person name="Lim S.J."/>
            <person name="Kim B.O."/>
            <person name="Kang I.K."/>
            <person name="Jung H.Y."/>
        </authorList>
    </citation>
    <scope>NUCLEOTIDE SEQUENCE [LARGE SCALE GENOMIC DNA]</scope>
    <source>
        <strain evidence="2 3">S7-3-11</strain>
    </source>
</reference>
<evidence type="ECO:0000313" key="3">
    <source>
        <dbReference type="Proteomes" id="UP001479606"/>
    </source>
</evidence>
<proteinExistence type="predicted"/>
<accession>A0ABU9M1A3</accession>
<protein>
    <submittedName>
        <fullName evidence="2">T9SS type A sorting domain-containing protein</fullName>
    </submittedName>
</protein>
<sequence length="895" mass="88167">MKTILTQFLLPLLFLLGLCGQASAAAPPATAEGQPLAEALNPDGTLRAGTSGSFDARAFRLRTAPDGRPVFRPAGTAGAGDERWQDGFGMNGTDGSVLVVVSVGNDVYIGGGFTTVTQVAANNVAKWNGSAWTALGTGVNSTVRALAVAANGDVYAGGSFFRAGGAPANYVAKWNGTAWSPLGSGVNGQNILGVPVSALALAPNGDLYLGGGFTEVDGVPANGVARWNGSAWSSLSTGAANGTNGPVRALAVAANGDVYAGGSFTQAGGASANNVARWNGTAWSSLGTGSGNGITLSPGPSNAVFALAIGTNGDVYAGGSFTQAGGAAANNVAKWNGAAWNPLGSGMTAATDVTVYALAIGTNGDVYAGGVFTQAGGAAANNVAKWNGAAWSPLGSGMTAAFNSVRAFAVAPNGDLNVGGYFTQVDGVLANNVARWRGATWSTLGTGNGIDGLVYALAVAPNGDVYVGGSFTHAGGVPANNVAKWNGSAWSLLGSGATNGVNLSRNGVNIGYVGALAVAPNGDVYVGGGFTTAGGVPVSNVAKWNGTAWSGLGTGITGPAFTGTTVAALAVAANGDVYAGGAFTQAGGVAANNVARWNGSSWSAMGTGMDIPNIPVNASVSTLAMAANGEVYAGGSFTHAGGVPSNCIAKWNGTAWSPLGTGVTALGSTPGTISSLVVVAGGDVYVGGQFNAAGGMPASNVAKWNGTAWSNMGGGVSASSAASVAVAANGDVYVGGRFTTAGGISANNIAKWDGTAWSPLGTGVRIDPALYFPVSALAIGPAGKLYVGGGFITTGDGAKPMIHFGVYDPNALLATATASRVSPVALFPNPAHGTATLRLPPGAPHLPLTLTDAQGRSVQRAPTFTGPDAVLDLRGLPAGVYVVRCGNYSQRLVVE</sequence>
<comment type="caution">
    <text evidence="2">The sequence shown here is derived from an EMBL/GenBank/DDBJ whole genome shotgun (WGS) entry which is preliminary data.</text>
</comment>
<dbReference type="Pfam" id="PF17164">
    <property type="entry name" value="DUF5122"/>
    <property type="match status" value="1"/>
</dbReference>
<dbReference type="PANTHER" id="PTHR31778:SF2">
    <property type="entry name" value="BUD SITE SELECTION PROTEIN RAX2"/>
    <property type="match status" value="1"/>
</dbReference>
<dbReference type="SUPFAM" id="SSF63829">
    <property type="entry name" value="Calcium-dependent phosphotriesterase"/>
    <property type="match status" value="1"/>
</dbReference>
<dbReference type="SUPFAM" id="SSF50965">
    <property type="entry name" value="Galactose oxidase, central domain"/>
    <property type="match status" value="3"/>
</dbReference>
<name>A0ABU9M1A3_9BACT</name>
<keyword evidence="1" id="KW-0732">Signal</keyword>
<feature type="signal peptide" evidence="1">
    <location>
        <begin position="1"/>
        <end position="24"/>
    </location>
</feature>
<gene>
    <name evidence="2" type="ORF">AAFH49_20470</name>
</gene>
<dbReference type="PANTHER" id="PTHR31778">
    <property type="entry name" value="BUD SITE SELECTION PROTEIN RAX2"/>
    <property type="match status" value="1"/>
</dbReference>
<dbReference type="RefSeq" id="WP_342301095.1">
    <property type="nucleotide sequence ID" value="NZ_JBCEVZ010000082.1"/>
</dbReference>
<dbReference type="EMBL" id="JBCEVZ010000082">
    <property type="protein sequence ID" value="MEL5996595.1"/>
    <property type="molecule type" value="Genomic_DNA"/>
</dbReference>
<keyword evidence="3" id="KW-1185">Reference proteome</keyword>
<organism evidence="2 3">
    <name type="scientific">Hymenobacter segetis</name>
    <dbReference type="NCBI Taxonomy" id="2025509"/>
    <lineage>
        <taxon>Bacteria</taxon>
        <taxon>Pseudomonadati</taxon>
        <taxon>Bacteroidota</taxon>
        <taxon>Cytophagia</taxon>
        <taxon>Cytophagales</taxon>
        <taxon>Hymenobacteraceae</taxon>
        <taxon>Hymenobacter</taxon>
    </lineage>
</organism>
<evidence type="ECO:0000256" key="1">
    <source>
        <dbReference type="SAM" id="SignalP"/>
    </source>
</evidence>
<dbReference type="InterPro" id="IPR013431">
    <property type="entry name" value="Delta_60_rpt"/>
</dbReference>
<feature type="chain" id="PRO_5046317234" evidence="1">
    <location>
        <begin position="25"/>
        <end position="895"/>
    </location>
</feature>
<dbReference type="InterPro" id="IPR011043">
    <property type="entry name" value="Gal_Oxase/kelch_b-propeller"/>
</dbReference>
<dbReference type="NCBIfam" id="TIGR04183">
    <property type="entry name" value="Por_Secre_tail"/>
    <property type="match status" value="1"/>
</dbReference>